<evidence type="ECO:0000256" key="2">
    <source>
        <dbReference type="ARBA" id="ARBA00023004"/>
    </source>
</evidence>
<evidence type="ECO:0000259" key="3">
    <source>
        <dbReference type="PROSITE" id="PS51471"/>
    </source>
</evidence>
<dbReference type="Gene3D" id="2.60.120.330">
    <property type="entry name" value="B-lactam Antibiotic, Isopenicillin N Synthase, Chain"/>
    <property type="match status" value="1"/>
</dbReference>
<protein>
    <recommendedName>
        <fullName evidence="3">Fe2OG dioxygenase domain-containing protein</fullName>
    </recommendedName>
</protein>
<accession>A0A7J7MVJ6</accession>
<sequence>MEVMGAFTQSLGLGPSYKKGELENGMQVMAINCYPPCPQPELTLGLPPHSDYSCVTIVLQSCSGLQIQNNSEWRVVPEIKCALQVHVGDHLEVLSNGLYKSVHHRTIVNGE</sequence>
<dbReference type="Proteomes" id="UP000541444">
    <property type="component" value="Unassembled WGS sequence"/>
</dbReference>
<evidence type="ECO:0000313" key="5">
    <source>
        <dbReference type="Proteomes" id="UP000541444"/>
    </source>
</evidence>
<organism evidence="4 5">
    <name type="scientific">Kingdonia uniflora</name>
    <dbReference type="NCBI Taxonomy" id="39325"/>
    <lineage>
        <taxon>Eukaryota</taxon>
        <taxon>Viridiplantae</taxon>
        <taxon>Streptophyta</taxon>
        <taxon>Embryophyta</taxon>
        <taxon>Tracheophyta</taxon>
        <taxon>Spermatophyta</taxon>
        <taxon>Magnoliopsida</taxon>
        <taxon>Ranunculales</taxon>
        <taxon>Circaeasteraceae</taxon>
        <taxon>Kingdonia</taxon>
    </lineage>
</organism>
<comment type="caution">
    <text evidence="4">The sequence shown here is derived from an EMBL/GenBank/DDBJ whole genome shotgun (WGS) entry which is preliminary data.</text>
</comment>
<gene>
    <name evidence="4" type="ORF">GIB67_012465</name>
</gene>
<feature type="domain" description="Fe2OG dioxygenase" evidence="3">
    <location>
        <begin position="22"/>
        <end position="111"/>
    </location>
</feature>
<proteinExistence type="predicted"/>
<evidence type="ECO:0000256" key="1">
    <source>
        <dbReference type="ARBA" id="ARBA00022723"/>
    </source>
</evidence>
<dbReference type="OrthoDB" id="627829at2759"/>
<dbReference type="SUPFAM" id="SSF51197">
    <property type="entry name" value="Clavaminate synthase-like"/>
    <property type="match status" value="1"/>
</dbReference>
<dbReference type="Pfam" id="PF03171">
    <property type="entry name" value="2OG-FeII_Oxy"/>
    <property type="match status" value="1"/>
</dbReference>
<dbReference type="InterPro" id="IPR044861">
    <property type="entry name" value="IPNS-like_FE2OG_OXY"/>
</dbReference>
<dbReference type="AlphaFoldDB" id="A0A7J7MVJ6"/>
<keyword evidence="5" id="KW-1185">Reference proteome</keyword>
<dbReference type="InterPro" id="IPR050295">
    <property type="entry name" value="Plant_2OG-oxidoreductases"/>
</dbReference>
<name>A0A7J7MVJ6_9MAGN</name>
<keyword evidence="1" id="KW-0479">Metal-binding</keyword>
<dbReference type="InterPro" id="IPR005123">
    <property type="entry name" value="Oxoglu/Fe-dep_dioxygenase_dom"/>
</dbReference>
<dbReference type="PANTHER" id="PTHR47991">
    <property type="entry name" value="OXOGLUTARATE/IRON-DEPENDENT DIOXYGENASE"/>
    <property type="match status" value="1"/>
</dbReference>
<reference evidence="4 5" key="1">
    <citation type="journal article" date="2020" name="IScience">
        <title>Genome Sequencing of the Endangered Kingdonia uniflora (Circaeasteraceae, Ranunculales) Reveals Potential Mechanisms of Evolutionary Specialization.</title>
        <authorList>
            <person name="Sun Y."/>
            <person name="Deng T."/>
            <person name="Zhang A."/>
            <person name="Moore M.J."/>
            <person name="Landis J.B."/>
            <person name="Lin N."/>
            <person name="Zhang H."/>
            <person name="Zhang X."/>
            <person name="Huang J."/>
            <person name="Zhang X."/>
            <person name="Sun H."/>
            <person name="Wang H."/>
        </authorList>
    </citation>
    <scope>NUCLEOTIDE SEQUENCE [LARGE SCALE GENOMIC DNA]</scope>
    <source>
        <strain evidence="4">TB1705</strain>
        <tissue evidence="4">Leaf</tissue>
    </source>
</reference>
<dbReference type="InterPro" id="IPR027443">
    <property type="entry name" value="IPNS-like_sf"/>
</dbReference>
<dbReference type="PROSITE" id="PS51471">
    <property type="entry name" value="FE2OG_OXY"/>
    <property type="match status" value="1"/>
</dbReference>
<evidence type="ECO:0000313" key="4">
    <source>
        <dbReference type="EMBL" id="KAF6158822.1"/>
    </source>
</evidence>
<dbReference type="GO" id="GO:0046872">
    <property type="term" value="F:metal ion binding"/>
    <property type="evidence" value="ECO:0007669"/>
    <property type="project" value="UniProtKB-KW"/>
</dbReference>
<dbReference type="EMBL" id="JACGCM010001217">
    <property type="protein sequence ID" value="KAF6158822.1"/>
    <property type="molecule type" value="Genomic_DNA"/>
</dbReference>
<keyword evidence="2" id="KW-0408">Iron</keyword>